<accession>A0A915DFW6</accession>
<sequence length="141" mass="16783">MKRILGSQKSQEFSFCADHALLFTTYYEIAHMDWIVHWNCYNWVCNSLGDQSLSAEKVIDLINPLSFKCLVKFCMSLYLRLDRLSYYGPKNKRMNNLNSDWSMMAKRWKRSLIYQSNEEKNSGNNNEEQNFGNKRKKLKKC</sequence>
<feature type="compositionally biased region" description="Low complexity" evidence="1">
    <location>
        <begin position="122"/>
        <end position="132"/>
    </location>
</feature>
<organism evidence="2 3">
    <name type="scientific">Ditylenchus dipsaci</name>
    <dbReference type="NCBI Taxonomy" id="166011"/>
    <lineage>
        <taxon>Eukaryota</taxon>
        <taxon>Metazoa</taxon>
        <taxon>Ecdysozoa</taxon>
        <taxon>Nematoda</taxon>
        <taxon>Chromadorea</taxon>
        <taxon>Rhabditida</taxon>
        <taxon>Tylenchina</taxon>
        <taxon>Tylenchomorpha</taxon>
        <taxon>Sphaerularioidea</taxon>
        <taxon>Anguinidae</taxon>
        <taxon>Anguininae</taxon>
        <taxon>Ditylenchus</taxon>
    </lineage>
</organism>
<name>A0A915DFW6_9BILA</name>
<protein>
    <submittedName>
        <fullName evidence="3">Uncharacterized protein</fullName>
    </submittedName>
</protein>
<evidence type="ECO:0000313" key="2">
    <source>
        <dbReference type="Proteomes" id="UP000887574"/>
    </source>
</evidence>
<proteinExistence type="predicted"/>
<keyword evidence="2" id="KW-1185">Reference proteome</keyword>
<dbReference type="WBParaSite" id="jg19028">
    <property type="protein sequence ID" value="jg19028"/>
    <property type="gene ID" value="jg19028"/>
</dbReference>
<feature type="region of interest" description="Disordered" evidence="1">
    <location>
        <begin position="119"/>
        <end position="141"/>
    </location>
</feature>
<dbReference type="Proteomes" id="UP000887574">
    <property type="component" value="Unplaced"/>
</dbReference>
<dbReference type="AlphaFoldDB" id="A0A915DFW6"/>
<evidence type="ECO:0000313" key="3">
    <source>
        <dbReference type="WBParaSite" id="jg19028"/>
    </source>
</evidence>
<reference evidence="3" key="1">
    <citation type="submission" date="2022-11" db="UniProtKB">
        <authorList>
            <consortium name="WormBaseParasite"/>
        </authorList>
    </citation>
    <scope>IDENTIFICATION</scope>
</reference>
<evidence type="ECO:0000256" key="1">
    <source>
        <dbReference type="SAM" id="MobiDB-lite"/>
    </source>
</evidence>